<accession>A0AAV2Q9D7</accession>
<gene>
    <name evidence="1" type="ORF">MNOR_LOCUS9026</name>
</gene>
<comment type="caution">
    <text evidence="1">The sequence shown here is derived from an EMBL/GenBank/DDBJ whole genome shotgun (WGS) entry which is preliminary data.</text>
</comment>
<dbReference type="EMBL" id="CAXKWB010004278">
    <property type="protein sequence ID" value="CAL4073125.1"/>
    <property type="molecule type" value="Genomic_DNA"/>
</dbReference>
<dbReference type="Proteomes" id="UP001497623">
    <property type="component" value="Unassembled WGS sequence"/>
</dbReference>
<evidence type="ECO:0000313" key="1">
    <source>
        <dbReference type="EMBL" id="CAL4073125.1"/>
    </source>
</evidence>
<reference evidence="1 2" key="1">
    <citation type="submission" date="2024-05" db="EMBL/GenBank/DDBJ databases">
        <authorList>
            <person name="Wallberg A."/>
        </authorList>
    </citation>
    <scope>NUCLEOTIDE SEQUENCE [LARGE SCALE GENOMIC DNA]</scope>
</reference>
<dbReference type="AlphaFoldDB" id="A0AAV2Q9D7"/>
<evidence type="ECO:0000313" key="2">
    <source>
        <dbReference type="Proteomes" id="UP001497623"/>
    </source>
</evidence>
<keyword evidence="2" id="KW-1185">Reference proteome</keyword>
<proteinExistence type="predicted"/>
<name>A0AAV2Q9D7_MEGNR</name>
<protein>
    <submittedName>
        <fullName evidence="1">Uncharacterized protein</fullName>
    </submittedName>
</protein>
<sequence length="202" mass="23767">MTELKKFQNYWKERIDLWKNTDSIYSYDQLKSMSKSDSKFETKIKQLVSAQTRNKCVKQKFKKFEQVIIPLMKKYEEIMPKAKDEIIRFLGECNDTLTETTEIEYSENTTELVENVMPKPTKVLCLNEAVTSKLVNYEITEKLVNILIPKPTKVVCISEASKSEVVIFQIPEKFMRNLIPHPRKVVYLREYDHDITAEPSDN</sequence>
<feature type="non-terminal residue" evidence="1">
    <location>
        <position position="202"/>
    </location>
</feature>
<organism evidence="1 2">
    <name type="scientific">Meganyctiphanes norvegica</name>
    <name type="common">Northern krill</name>
    <name type="synonym">Thysanopoda norvegica</name>
    <dbReference type="NCBI Taxonomy" id="48144"/>
    <lineage>
        <taxon>Eukaryota</taxon>
        <taxon>Metazoa</taxon>
        <taxon>Ecdysozoa</taxon>
        <taxon>Arthropoda</taxon>
        <taxon>Crustacea</taxon>
        <taxon>Multicrustacea</taxon>
        <taxon>Malacostraca</taxon>
        <taxon>Eumalacostraca</taxon>
        <taxon>Eucarida</taxon>
        <taxon>Euphausiacea</taxon>
        <taxon>Euphausiidae</taxon>
        <taxon>Meganyctiphanes</taxon>
    </lineage>
</organism>